<dbReference type="EMBL" id="JANVFO010000003">
    <property type="protein sequence ID" value="KAJ3737147.1"/>
    <property type="molecule type" value="Genomic_DNA"/>
</dbReference>
<feature type="chain" id="PRO_5041400577" description="Secreted protein" evidence="1">
    <location>
        <begin position="22"/>
        <end position="88"/>
    </location>
</feature>
<keyword evidence="3" id="KW-1185">Reference proteome</keyword>
<evidence type="ECO:0000313" key="3">
    <source>
        <dbReference type="Proteomes" id="UP001176059"/>
    </source>
</evidence>
<gene>
    <name evidence="2" type="ORF">DFJ43DRAFT_1135864</name>
</gene>
<name>A0AA38N5N1_9AGAR</name>
<accession>A0AA38N5N1</accession>
<evidence type="ECO:0000313" key="2">
    <source>
        <dbReference type="EMBL" id="KAJ3737147.1"/>
    </source>
</evidence>
<feature type="signal peptide" evidence="1">
    <location>
        <begin position="1"/>
        <end position="21"/>
    </location>
</feature>
<organism evidence="2 3">
    <name type="scientific">Lentinula guzmanii</name>
    <dbReference type="NCBI Taxonomy" id="2804957"/>
    <lineage>
        <taxon>Eukaryota</taxon>
        <taxon>Fungi</taxon>
        <taxon>Dikarya</taxon>
        <taxon>Basidiomycota</taxon>
        <taxon>Agaricomycotina</taxon>
        <taxon>Agaricomycetes</taxon>
        <taxon>Agaricomycetidae</taxon>
        <taxon>Agaricales</taxon>
        <taxon>Marasmiineae</taxon>
        <taxon>Omphalotaceae</taxon>
        <taxon>Lentinula</taxon>
    </lineage>
</organism>
<comment type="caution">
    <text evidence="2">The sequence shown here is derived from an EMBL/GenBank/DDBJ whole genome shotgun (WGS) entry which is preliminary data.</text>
</comment>
<dbReference type="Proteomes" id="UP001176059">
    <property type="component" value="Unassembled WGS sequence"/>
</dbReference>
<sequence length="88" mass="10314">MLKSFHIYLLHVLIIVSRYNSRLLQRRSLPVTTSRNFATTFRRNFAPTITESTLDLLFCATSTVATEMQMVPANDMYWTQVDQRLEEL</sequence>
<evidence type="ECO:0000256" key="1">
    <source>
        <dbReference type="SAM" id="SignalP"/>
    </source>
</evidence>
<reference evidence="2" key="2">
    <citation type="journal article" date="2023" name="Proc. Natl. Acad. Sci. U.S.A.">
        <title>A global phylogenomic analysis of the shiitake genus Lentinula.</title>
        <authorList>
            <person name="Sierra-Patev S."/>
            <person name="Min B."/>
            <person name="Naranjo-Ortiz M."/>
            <person name="Looney B."/>
            <person name="Konkel Z."/>
            <person name="Slot J.C."/>
            <person name="Sakamoto Y."/>
            <person name="Steenwyk J.L."/>
            <person name="Rokas A."/>
            <person name="Carro J."/>
            <person name="Camarero S."/>
            <person name="Ferreira P."/>
            <person name="Molpeceres G."/>
            <person name="Ruiz-Duenas F.J."/>
            <person name="Serrano A."/>
            <person name="Henrissat B."/>
            <person name="Drula E."/>
            <person name="Hughes K.W."/>
            <person name="Mata J.L."/>
            <person name="Ishikawa N.K."/>
            <person name="Vargas-Isla R."/>
            <person name="Ushijima S."/>
            <person name="Smith C.A."/>
            <person name="Donoghue J."/>
            <person name="Ahrendt S."/>
            <person name="Andreopoulos W."/>
            <person name="He G."/>
            <person name="LaButti K."/>
            <person name="Lipzen A."/>
            <person name="Ng V."/>
            <person name="Riley R."/>
            <person name="Sandor L."/>
            <person name="Barry K."/>
            <person name="Martinez A.T."/>
            <person name="Xiao Y."/>
            <person name="Gibbons J.G."/>
            <person name="Terashima K."/>
            <person name="Grigoriev I.V."/>
            <person name="Hibbett D."/>
        </authorList>
    </citation>
    <scope>NUCLEOTIDE SEQUENCE</scope>
    <source>
        <strain evidence="2">ET3784</strain>
    </source>
</reference>
<proteinExistence type="predicted"/>
<protein>
    <recommendedName>
        <fullName evidence="4">Secreted protein</fullName>
    </recommendedName>
</protein>
<reference evidence="2" key="1">
    <citation type="submission" date="2022-08" db="EMBL/GenBank/DDBJ databases">
        <authorList>
            <consortium name="DOE Joint Genome Institute"/>
            <person name="Min B."/>
            <person name="Sierra-Patev S."/>
            <person name="Naranjo-Ortiz M."/>
            <person name="Looney B."/>
            <person name="Konkel Z."/>
            <person name="Slot J.C."/>
            <person name="Sakamoto Y."/>
            <person name="Steenwyk J.L."/>
            <person name="Rokas A."/>
            <person name="Carro J."/>
            <person name="Camarero S."/>
            <person name="Ferreira P."/>
            <person name="Molpeceres G."/>
            <person name="Ruiz-duenas F.J."/>
            <person name="Serrano A."/>
            <person name="Henrissat B."/>
            <person name="Drula E."/>
            <person name="Hughes K.W."/>
            <person name="Mata J.L."/>
            <person name="Ishikawa N.K."/>
            <person name="Vargas-Isla R."/>
            <person name="Ushijima S."/>
            <person name="Smith C.A."/>
            <person name="Ahrendt S."/>
            <person name="Andreopoulos W."/>
            <person name="He G."/>
            <person name="LaButti K."/>
            <person name="Lipzen A."/>
            <person name="Ng V."/>
            <person name="Riley R."/>
            <person name="Sandor L."/>
            <person name="Barry K."/>
            <person name="Martinez A.T."/>
            <person name="Xiao Y."/>
            <person name="Gibbons J.G."/>
            <person name="Terashima K."/>
            <person name="Hibbett D.S."/>
            <person name="Grigoriev I.V."/>
        </authorList>
    </citation>
    <scope>NUCLEOTIDE SEQUENCE</scope>
    <source>
        <strain evidence="2">ET3784</strain>
    </source>
</reference>
<evidence type="ECO:0008006" key="4">
    <source>
        <dbReference type="Google" id="ProtNLM"/>
    </source>
</evidence>
<keyword evidence="1" id="KW-0732">Signal</keyword>
<dbReference type="AlphaFoldDB" id="A0AA38N5N1"/>